<accession>D2BVL3</accession>
<gene>
    <name evidence="1" type="ordered locus">Dd586_1283</name>
</gene>
<evidence type="ECO:0000313" key="2">
    <source>
        <dbReference type="Proteomes" id="UP000001446"/>
    </source>
</evidence>
<protein>
    <submittedName>
        <fullName evidence="1">Uncharacterized protein</fullName>
    </submittedName>
</protein>
<organism evidence="1 2">
    <name type="scientific">Dickeya zeae (strain Ech586)</name>
    <name type="common">Dickeya dadantii (strain Ech586)</name>
    <dbReference type="NCBI Taxonomy" id="590409"/>
    <lineage>
        <taxon>Bacteria</taxon>
        <taxon>Pseudomonadati</taxon>
        <taxon>Pseudomonadota</taxon>
        <taxon>Gammaproteobacteria</taxon>
        <taxon>Enterobacterales</taxon>
        <taxon>Pectobacteriaceae</taxon>
        <taxon>Dickeya</taxon>
        <taxon>Dickeya parazeae</taxon>
    </lineage>
</organism>
<sequence length="98" mass="11450">MIDIDFSIKGGNVTFDDFPIKDGEPLRVYIDDLKEDMLQVEFPKGYILDVGWRPSFEINGKFYVVLIKDYDWENPIYSESARDLKELKNKIQKALGEI</sequence>
<keyword evidence="2" id="KW-1185">Reference proteome</keyword>
<proteinExistence type="predicted"/>
<dbReference type="KEGG" id="ddc:Dd586_1283"/>
<name>D2BVL3_DICZ5</name>
<dbReference type="eggNOG" id="ENOG5033BHY">
    <property type="taxonomic scope" value="Bacteria"/>
</dbReference>
<reference evidence="1" key="1">
    <citation type="submission" date="2009-12" db="EMBL/GenBank/DDBJ databases">
        <title>Complete sequence of Dickeya dadantii Ech586.</title>
        <authorList>
            <consortium name="US DOE Joint Genome Institute"/>
            <person name="Lucas S."/>
            <person name="Copeland A."/>
            <person name="Lapidus A."/>
            <person name="Glavina del Rio T."/>
            <person name="Tice H."/>
            <person name="Bruce D."/>
            <person name="Goodwin L."/>
            <person name="Pitluck S."/>
            <person name="Munk A.C."/>
            <person name="Brettin T."/>
            <person name="Detter J.C."/>
            <person name="Han C."/>
            <person name="Tapia R."/>
            <person name="Larimer F."/>
            <person name="Land M."/>
            <person name="Hauser L."/>
            <person name="Kyrpides N."/>
            <person name="Mikhailova N."/>
            <person name="Balakrishnan V."/>
            <person name="Glasner J."/>
            <person name="Perna N.T."/>
        </authorList>
    </citation>
    <scope>NUCLEOTIDE SEQUENCE [LARGE SCALE GENOMIC DNA]</scope>
    <source>
        <strain evidence="1">Ech586</strain>
    </source>
</reference>
<dbReference type="HOGENOM" id="CLU_144049_1_0_6"/>
<evidence type="ECO:0000313" key="1">
    <source>
        <dbReference type="EMBL" id="ACZ76167.1"/>
    </source>
</evidence>
<dbReference type="STRING" id="590409.Dd586_1283"/>
<dbReference type="AlphaFoldDB" id="D2BVL3"/>
<dbReference type="RefSeq" id="WP_012884003.1">
    <property type="nucleotide sequence ID" value="NC_013592.1"/>
</dbReference>
<dbReference type="EMBL" id="CP001836">
    <property type="protein sequence ID" value="ACZ76167.1"/>
    <property type="molecule type" value="Genomic_DNA"/>
</dbReference>
<dbReference type="Proteomes" id="UP000001446">
    <property type="component" value="Chromosome"/>
</dbReference>